<comment type="subcellular location">
    <subcellularLocation>
        <location evidence="1">Secreted</location>
    </subcellularLocation>
</comment>
<evidence type="ECO:0000256" key="1">
    <source>
        <dbReference type="ARBA" id="ARBA00004613"/>
    </source>
</evidence>
<dbReference type="EMBL" id="CAJHNJ030000037">
    <property type="protein sequence ID" value="CAG9129219.1"/>
    <property type="molecule type" value="Genomic_DNA"/>
</dbReference>
<dbReference type="InterPro" id="IPR029058">
    <property type="entry name" value="AB_hydrolase_fold"/>
</dbReference>
<dbReference type="PANTHER" id="PTHR11610:SF177">
    <property type="entry name" value="IP13478P-RELATED"/>
    <property type="match status" value="1"/>
</dbReference>
<dbReference type="InterPro" id="IPR033906">
    <property type="entry name" value="Lipase_N"/>
</dbReference>
<organism evidence="7 8">
    <name type="scientific">Plutella xylostella</name>
    <name type="common">Diamondback moth</name>
    <name type="synonym">Plutella maculipennis</name>
    <dbReference type="NCBI Taxonomy" id="51655"/>
    <lineage>
        <taxon>Eukaryota</taxon>
        <taxon>Metazoa</taxon>
        <taxon>Ecdysozoa</taxon>
        <taxon>Arthropoda</taxon>
        <taxon>Hexapoda</taxon>
        <taxon>Insecta</taxon>
        <taxon>Pterygota</taxon>
        <taxon>Neoptera</taxon>
        <taxon>Endopterygota</taxon>
        <taxon>Lepidoptera</taxon>
        <taxon>Glossata</taxon>
        <taxon>Ditrysia</taxon>
        <taxon>Yponomeutoidea</taxon>
        <taxon>Plutellidae</taxon>
        <taxon>Plutella</taxon>
    </lineage>
</organism>
<accession>A0A8S4FR97</accession>
<dbReference type="Gene3D" id="3.40.50.1820">
    <property type="entry name" value="alpha/beta hydrolase"/>
    <property type="match status" value="1"/>
</dbReference>
<evidence type="ECO:0000313" key="8">
    <source>
        <dbReference type="Proteomes" id="UP000653454"/>
    </source>
</evidence>
<dbReference type="FunFam" id="3.40.50.1820:FF:000076">
    <property type="entry name" value="phospholipase A1"/>
    <property type="match status" value="1"/>
</dbReference>
<dbReference type="InterPro" id="IPR013818">
    <property type="entry name" value="Lipase"/>
</dbReference>
<sequence length="352" mass="39470">MFLIVLISFCCISPCWCESFDGCVQPPLECPNENITYWLYTRETQNNPTELRVNDSRSLESAPWVHGAPIKVLIHGYTGHKDFSPNSEIRPAYMQCCDYNIITVDYNPIAREPCYMYAAFNTDLVGKCTAQLIDRLVQNHSIALDRFHVIGFSLGGQVAGFVGYYLESGKLKRITGLDPALPLFATRDSNRKLDAGDARFVDVLHTNSLEKGKLEACGHVDFYANGGMTQPGCVDTDNQTKSGCDHARAPAYFAESITSDVGFYGTGCYSWVTYMIGWCEVTSSEEEVLFGENVPYGASGLYFFRTNAESPYARGSNKRAKRSSGPGDYSDKVNRHIDKKNFMQQWLEYLVY</sequence>
<evidence type="ECO:0000256" key="2">
    <source>
        <dbReference type="ARBA" id="ARBA00010701"/>
    </source>
</evidence>
<dbReference type="GO" id="GO:0017171">
    <property type="term" value="F:serine hydrolase activity"/>
    <property type="evidence" value="ECO:0007669"/>
    <property type="project" value="TreeGrafter"/>
</dbReference>
<evidence type="ECO:0000313" key="7">
    <source>
        <dbReference type="EMBL" id="CAG9129219.1"/>
    </source>
</evidence>
<feature type="chain" id="PRO_5035727496" evidence="5">
    <location>
        <begin position="18"/>
        <end position="352"/>
    </location>
</feature>
<keyword evidence="5" id="KW-0732">Signal</keyword>
<dbReference type="AlphaFoldDB" id="A0A8S4FR97"/>
<evidence type="ECO:0000256" key="3">
    <source>
        <dbReference type="ARBA" id="ARBA00022525"/>
    </source>
</evidence>
<evidence type="ECO:0000259" key="6">
    <source>
        <dbReference type="Pfam" id="PF00151"/>
    </source>
</evidence>
<evidence type="ECO:0000256" key="5">
    <source>
        <dbReference type="SAM" id="SignalP"/>
    </source>
</evidence>
<dbReference type="PANTHER" id="PTHR11610">
    <property type="entry name" value="LIPASE"/>
    <property type="match status" value="1"/>
</dbReference>
<keyword evidence="8" id="KW-1185">Reference proteome</keyword>
<dbReference type="GO" id="GO:0016042">
    <property type="term" value="P:lipid catabolic process"/>
    <property type="evidence" value="ECO:0007669"/>
    <property type="project" value="TreeGrafter"/>
</dbReference>
<dbReference type="Proteomes" id="UP000653454">
    <property type="component" value="Unassembled WGS sequence"/>
</dbReference>
<dbReference type="GO" id="GO:0016298">
    <property type="term" value="F:lipase activity"/>
    <property type="evidence" value="ECO:0007669"/>
    <property type="project" value="InterPro"/>
</dbReference>
<comment type="similarity">
    <text evidence="2 4">Belongs to the AB hydrolase superfamily. Lipase family.</text>
</comment>
<dbReference type="PRINTS" id="PR00821">
    <property type="entry name" value="TAGLIPASE"/>
</dbReference>
<comment type="caution">
    <text evidence="7">The sequence shown here is derived from an EMBL/GenBank/DDBJ whole genome shotgun (WGS) entry which is preliminary data.</text>
</comment>
<evidence type="ECO:0000256" key="4">
    <source>
        <dbReference type="RuleBase" id="RU004262"/>
    </source>
</evidence>
<gene>
    <name evidence="7" type="ORF">PLXY2_LOCUS9454</name>
</gene>
<dbReference type="SUPFAM" id="SSF53474">
    <property type="entry name" value="alpha/beta-Hydrolases"/>
    <property type="match status" value="1"/>
</dbReference>
<dbReference type="GO" id="GO:0005615">
    <property type="term" value="C:extracellular space"/>
    <property type="evidence" value="ECO:0007669"/>
    <property type="project" value="TreeGrafter"/>
</dbReference>
<dbReference type="CDD" id="cd00707">
    <property type="entry name" value="Pancreat_lipase_like"/>
    <property type="match status" value="1"/>
</dbReference>
<keyword evidence="3" id="KW-0964">Secreted</keyword>
<proteinExistence type="inferred from homology"/>
<name>A0A8S4FR97_PLUXY</name>
<dbReference type="Pfam" id="PF00151">
    <property type="entry name" value="Lipase"/>
    <property type="match status" value="1"/>
</dbReference>
<feature type="domain" description="Lipase" evidence="6">
    <location>
        <begin position="32"/>
        <end position="281"/>
    </location>
</feature>
<dbReference type="InterPro" id="IPR000734">
    <property type="entry name" value="TAG_lipase"/>
</dbReference>
<reference evidence="7" key="1">
    <citation type="submission" date="2020-11" db="EMBL/GenBank/DDBJ databases">
        <authorList>
            <person name="Whiteford S."/>
        </authorList>
    </citation>
    <scope>NUCLEOTIDE SEQUENCE</scope>
</reference>
<feature type="signal peptide" evidence="5">
    <location>
        <begin position="1"/>
        <end position="17"/>
    </location>
</feature>
<protein>
    <submittedName>
        <fullName evidence="7">(diamondback moth) hypothetical protein</fullName>
    </submittedName>
</protein>